<dbReference type="AlphaFoldDB" id="A0A1Q9EKX8"/>
<evidence type="ECO:0000313" key="3">
    <source>
        <dbReference type="EMBL" id="OLQ08038.1"/>
    </source>
</evidence>
<feature type="transmembrane region" description="Helical" evidence="2">
    <location>
        <begin position="678"/>
        <end position="699"/>
    </location>
</feature>
<feature type="transmembrane region" description="Helical" evidence="2">
    <location>
        <begin position="584"/>
        <end position="610"/>
    </location>
</feature>
<feature type="transmembrane region" description="Helical" evidence="2">
    <location>
        <begin position="237"/>
        <end position="254"/>
    </location>
</feature>
<evidence type="ECO:0000313" key="4">
    <source>
        <dbReference type="Proteomes" id="UP000186817"/>
    </source>
</evidence>
<keyword evidence="2" id="KW-1133">Transmembrane helix</keyword>
<dbReference type="Proteomes" id="UP000186817">
    <property type="component" value="Unassembled WGS sequence"/>
</dbReference>
<dbReference type="OrthoDB" id="423206at2759"/>
<comment type="caution">
    <text evidence="3">The sequence shown here is derived from an EMBL/GenBank/DDBJ whole genome shotgun (WGS) entry which is preliminary data.</text>
</comment>
<keyword evidence="2" id="KW-0472">Membrane</keyword>
<protein>
    <submittedName>
        <fullName evidence="3">Uncharacterized protein</fullName>
    </submittedName>
</protein>
<feature type="transmembrane region" description="Helical" evidence="2">
    <location>
        <begin position="274"/>
        <end position="295"/>
    </location>
</feature>
<feature type="transmembrane region" description="Helical" evidence="2">
    <location>
        <begin position="711"/>
        <end position="733"/>
    </location>
</feature>
<dbReference type="EMBL" id="LSRX01000126">
    <property type="protein sequence ID" value="OLQ08038.1"/>
    <property type="molecule type" value="Genomic_DNA"/>
</dbReference>
<proteinExistence type="predicted"/>
<evidence type="ECO:0000256" key="1">
    <source>
        <dbReference type="SAM" id="MobiDB-lite"/>
    </source>
</evidence>
<feature type="transmembrane region" description="Helical" evidence="2">
    <location>
        <begin position="545"/>
        <end position="564"/>
    </location>
</feature>
<keyword evidence="4" id="KW-1185">Reference proteome</keyword>
<evidence type="ECO:0000256" key="2">
    <source>
        <dbReference type="SAM" id="Phobius"/>
    </source>
</evidence>
<name>A0A1Q9EKX8_SYMMI</name>
<sequence length="851" mass="95638">MKALRPFTRKDLRIPEDRDEVPKSAVVRERILPTLGLPASKLLFVDDDPGNAPPFLPGVEDMGERCPHAFIVKASRRGTALGGLSSEECERILTIAERLLHVLVILTRGLLSCQRALPLKLTWVMAGACAPVCTFSEGEGELKTIDVDTQPAGWRQDSVPSRPTDQVSLIPQEVMDAPESVLPGRASKTSSICEVPDTKDGHTATAQVFHEDLENWISEVSEVFHYRVFVIELVGQLLYTLLGPASIPVLMLMYGGRIGLINRGFWPACHASFITQLILWACLFASLVLSMFAHAPNVMLIEKKFAIMCLLMRNAPIATKYAYCSTETWNKFNTEIIADKYKTFQNMLPGWYVIPEENFQLQAEVAFVGVIGSRAQRREITVKFLPWPRSEYDLLSMRKRVDVSSKTMFFAPTGELLRPNSRTRKAARRRIAAWSKMEDPNGDHKAVSMEMTRDKLEADSARSIGKLRTALQSGQSERPTSPREETKEKSSKDLKLEVKEEQERLKQGQLERERRLFKTAEVGGEVSIEELFLYFLRAIQRSEKVVVPPCIRMNLILTLIAIFIPSFLRLRNTGWFLGPDTASAILVVGFWPSNFLCMLSSLSFIAVGGVDMWRRRCLMRSCAAMLSVSREFRRHCPAEVDMLPVLDLSDVNTVAGWRKLRQLCTEWGKFYHLRVRAFSAEFFFFLLVILADILAGMLIQDYTEFSGVNLASLVVTGTVSISLMVSIFVLVYLGNEVNQSAERHRFLLNRSRTLMTSMRYRTSTCMMPMMSQAITGVMPPDPTPTELEQASELISCLGDELESEGKVLPLTLLGMPLGWSLLSVLQFIPIGVMTTLLQFCGNAETADRCVN</sequence>
<feature type="compositionally biased region" description="Polar residues" evidence="1">
    <location>
        <begin position="470"/>
        <end position="479"/>
    </location>
</feature>
<feature type="region of interest" description="Disordered" evidence="1">
    <location>
        <begin position="468"/>
        <end position="493"/>
    </location>
</feature>
<feature type="compositionally biased region" description="Basic and acidic residues" evidence="1">
    <location>
        <begin position="480"/>
        <end position="493"/>
    </location>
</feature>
<organism evidence="3 4">
    <name type="scientific">Symbiodinium microadriaticum</name>
    <name type="common">Dinoflagellate</name>
    <name type="synonym">Zooxanthella microadriatica</name>
    <dbReference type="NCBI Taxonomy" id="2951"/>
    <lineage>
        <taxon>Eukaryota</taxon>
        <taxon>Sar</taxon>
        <taxon>Alveolata</taxon>
        <taxon>Dinophyceae</taxon>
        <taxon>Suessiales</taxon>
        <taxon>Symbiodiniaceae</taxon>
        <taxon>Symbiodinium</taxon>
    </lineage>
</organism>
<reference evidence="3 4" key="1">
    <citation type="submission" date="2016-02" db="EMBL/GenBank/DDBJ databases">
        <title>Genome analysis of coral dinoflagellate symbionts highlights evolutionary adaptations to a symbiotic lifestyle.</title>
        <authorList>
            <person name="Aranda M."/>
            <person name="Li Y."/>
            <person name="Liew Y.J."/>
            <person name="Baumgarten S."/>
            <person name="Simakov O."/>
            <person name="Wilson M."/>
            <person name="Piel J."/>
            <person name="Ashoor H."/>
            <person name="Bougouffa S."/>
            <person name="Bajic V.B."/>
            <person name="Ryu T."/>
            <person name="Ravasi T."/>
            <person name="Bayer T."/>
            <person name="Micklem G."/>
            <person name="Kim H."/>
            <person name="Bhak J."/>
            <person name="Lajeunesse T.C."/>
            <person name="Voolstra C.R."/>
        </authorList>
    </citation>
    <scope>NUCLEOTIDE SEQUENCE [LARGE SCALE GENOMIC DNA]</scope>
    <source>
        <strain evidence="3 4">CCMP2467</strain>
    </source>
</reference>
<accession>A0A1Q9EKX8</accession>
<gene>
    <name evidence="3" type="ORF">AK812_SmicGene8514</name>
</gene>
<keyword evidence="2" id="KW-0812">Transmembrane</keyword>